<feature type="transmembrane region" description="Helical" evidence="1">
    <location>
        <begin position="127"/>
        <end position="145"/>
    </location>
</feature>
<gene>
    <name evidence="2" type="ORF">FH969_12780</name>
</gene>
<dbReference type="EMBL" id="VENP01000060">
    <property type="protein sequence ID" value="TNU73161.1"/>
    <property type="molecule type" value="Genomic_DNA"/>
</dbReference>
<name>A0A5C5B8Y6_9MICO</name>
<feature type="transmembrane region" description="Helical" evidence="1">
    <location>
        <begin position="51"/>
        <end position="69"/>
    </location>
</feature>
<evidence type="ECO:0000313" key="3">
    <source>
        <dbReference type="Proteomes" id="UP000313849"/>
    </source>
</evidence>
<dbReference type="AlphaFoldDB" id="A0A5C5B8Y6"/>
<evidence type="ECO:0000313" key="2">
    <source>
        <dbReference type="EMBL" id="TNU73161.1"/>
    </source>
</evidence>
<reference evidence="2 3" key="1">
    <citation type="submission" date="2019-06" db="EMBL/GenBank/DDBJ databases">
        <title>Draft genome sequence of Miniimonas arenae KCTC 19750T isolated from sea sand.</title>
        <authorList>
            <person name="Park S.-J."/>
        </authorList>
    </citation>
    <scope>NUCLEOTIDE SEQUENCE [LARGE SCALE GENOMIC DNA]</scope>
    <source>
        <strain evidence="2 3">KCTC 19750</strain>
    </source>
</reference>
<proteinExistence type="predicted"/>
<feature type="transmembrane region" description="Helical" evidence="1">
    <location>
        <begin position="90"/>
        <end position="115"/>
    </location>
</feature>
<keyword evidence="1" id="KW-1133">Transmembrane helix</keyword>
<keyword evidence="1" id="KW-0472">Membrane</keyword>
<organism evidence="2 3">
    <name type="scientific">Miniimonas arenae</name>
    <dbReference type="NCBI Taxonomy" id="676201"/>
    <lineage>
        <taxon>Bacteria</taxon>
        <taxon>Bacillati</taxon>
        <taxon>Actinomycetota</taxon>
        <taxon>Actinomycetes</taxon>
        <taxon>Micrococcales</taxon>
        <taxon>Beutenbergiaceae</taxon>
        <taxon>Miniimonas</taxon>
    </lineage>
</organism>
<sequence length="269" mass="28369">MASSSPYGPPAQGADAWRRTRPLDVLLAVVNGLVAVLLGVGAVVLRSPEAGAAALVVALLAVNLVVTRVSRPPVDGRRIRLEPGRTVVPFSRAGDVTLVLALVAIVALLALLAWAPSFGGRAGLLRWLAVIGLLTLGSVLPDILLRATRATRLVLTPDGVAARLPDEDVGARWEDVTGVTVAAGRDGVVVRIQLAGSDGVVRTPRRRVLWRPAPTPWIDVPLRRAGVTPEGLVGALRRWQQLPASRSRLGTQESVADLTWDPSRGTSLT</sequence>
<feature type="transmembrane region" description="Helical" evidence="1">
    <location>
        <begin position="25"/>
        <end position="45"/>
    </location>
</feature>
<keyword evidence="3" id="KW-1185">Reference proteome</keyword>
<evidence type="ECO:0000256" key="1">
    <source>
        <dbReference type="SAM" id="Phobius"/>
    </source>
</evidence>
<comment type="caution">
    <text evidence="2">The sequence shown here is derived from an EMBL/GenBank/DDBJ whole genome shotgun (WGS) entry which is preliminary data.</text>
</comment>
<keyword evidence="1" id="KW-0812">Transmembrane</keyword>
<dbReference type="Proteomes" id="UP000313849">
    <property type="component" value="Unassembled WGS sequence"/>
</dbReference>
<evidence type="ECO:0008006" key="4">
    <source>
        <dbReference type="Google" id="ProtNLM"/>
    </source>
</evidence>
<protein>
    <recommendedName>
        <fullName evidence="4">PH domain-containing protein</fullName>
    </recommendedName>
</protein>
<accession>A0A5C5B8Y6</accession>
<dbReference type="RefSeq" id="WP_139987488.1">
    <property type="nucleotide sequence ID" value="NZ_VENP01000060.1"/>
</dbReference>